<evidence type="ECO:0000313" key="1">
    <source>
        <dbReference type="EMBL" id="HGU34654.1"/>
    </source>
</evidence>
<protein>
    <submittedName>
        <fullName evidence="1">DUF72 domain-containing protein</fullName>
    </submittedName>
</protein>
<dbReference type="SUPFAM" id="SSF117396">
    <property type="entry name" value="TM1631-like"/>
    <property type="match status" value="1"/>
</dbReference>
<reference evidence="1" key="1">
    <citation type="journal article" date="2020" name="mSystems">
        <title>Genome- and Community-Level Interaction Insights into Carbon Utilization and Element Cycling Functions of Hydrothermarchaeota in Hydrothermal Sediment.</title>
        <authorList>
            <person name="Zhou Z."/>
            <person name="Liu Y."/>
            <person name="Xu W."/>
            <person name="Pan J."/>
            <person name="Luo Z.H."/>
            <person name="Li M."/>
        </authorList>
    </citation>
    <scope>NUCLEOTIDE SEQUENCE [LARGE SCALE GENOMIC DNA]</scope>
    <source>
        <strain evidence="1">SpSt-477</strain>
    </source>
</reference>
<proteinExistence type="predicted"/>
<dbReference type="InterPro" id="IPR036520">
    <property type="entry name" value="UPF0759_sf"/>
</dbReference>
<organism evidence="1">
    <name type="scientific">Desulfatirhabdium butyrativorans</name>
    <dbReference type="NCBI Taxonomy" id="340467"/>
    <lineage>
        <taxon>Bacteria</taxon>
        <taxon>Pseudomonadati</taxon>
        <taxon>Thermodesulfobacteriota</taxon>
        <taxon>Desulfobacteria</taxon>
        <taxon>Desulfobacterales</taxon>
        <taxon>Desulfatirhabdiaceae</taxon>
        <taxon>Desulfatirhabdium</taxon>
    </lineage>
</organism>
<dbReference type="Pfam" id="PF01904">
    <property type="entry name" value="DUF72"/>
    <property type="match status" value="1"/>
</dbReference>
<comment type="caution">
    <text evidence="1">The sequence shown here is derived from an EMBL/GenBank/DDBJ whole genome shotgun (WGS) entry which is preliminary data.</text>
</comment>
<name>A0A7C4W0C5_9BACT</name>
<dbReference type="PANTHER" id="PTHR30348:SF13">
    <property type="entry name" value="UPF0759 PROTEIN YUNF"/>
    <property type="match status" value="1"/>
</dbReference>
<dbReference type="InterPro" id="IPR002763">
    <property type="entry name" value="DUF72"/>
</dbReference>
<accession>A0A7C4W0C5</accession>
<gene>
    <name evidence="1" type="ORF">ENS29_17685</name>
</gene>
<dbReference type="AlphaFoldDB" id="A0A7C4W0C5"/>
<dbReference type="Gene3D" id="3.20.20.410">
    <property type="entry name" value="Protein of unknown function UPF0759"/>
    <property type="match status" value="1"/>
</dbReference>
<dbReference type="EMBL" id="DSUH01000400">
    <property type="protein sequence ID" value="HGU34654.1"/>
    <property type="molecule type" value="Genomic_DNA"/>
</dbReference>
<dbReference type="PANTHER" id="PTHR30348">
    <property type="entry name" value="UNCHARACTERIZED PROTEIN YECE"/>
    <property type="match status" value="1"/>
</dbReference>
<sequence length="269" mass="30868">MSVPEGSLSRPRLWIGTSGYSYAEWVEAGFYPEGTPAGKMLSLYARRFSAVELNFTWYQMPRPDALERMQEQVPASFRFAAKLHRSLTHEVDAETWRQQAAQYRSGIAPLIQTKQLLAVLIQLPGSFHRTADNRRYLASLLDELAGLPLAVEFRHVSWAEDRVYAELARRKVTLAVVDTPPLPYLFPAVDVVTNPDLVYVRFHGRNLAGWRSGSMQRQFDYEYTDAELQQWIDRHWGRLTEKTSGAALFFNNHVRGQAARNAHRLVEML</sequence>